<dbReference type="Pfam" id="PF12777">
    <property type="entry name" value="MT"/>
    <property type="match status" value="1"/>
</dbReference>
<evidence type="ECO:0000259" key="16">
    <source>
        <dbReference type="SMART" id="SM00382"/>
    </source>
</evidence>
<feature type="coiled-coil region" evidence="14">
    <location>
        <begin position="2490"/>
        <end position="2519"/>
    </location>
</feature>
<dbReference type="InterPro" id="IPR041589">
    <property type="entry name" value="DNAH3_AAA_lid_1"/>
</dbReference>
<dbReference type="Gene3D" id="1.10.8.1220">
    <property type="match status" value="1"/>
</dbReference>
<dbReference type="InterPro" id="IPR024317">
    <property type="entry name" value="Dynein_heavy_chain_D4_dom"/>
</dbReference>
<keyword evidence="3" id="KW-0963">Cytoplasm</keyword>
<dbReference type="InterPro" id="IPR041228">
    <property type="entry name" value="Dynein_C"/>
</dbReference>
<evidence type="ECO:0000256" key="15">
    <source>
        <dbReference type="SAM" id="MobiDB-lite"/>
    </source>
</evidence>
<dbReference type="Pfam" id="PF03028">
    <property type="entry name" value="Dynein_heavy"/>
    <property type="match status" value="1"/>
</dbReference>
<evidence type="ECO:0000256" key="12">
    <source>
        <dbReference type="ARBA" id="ARBA00023212"/>
    </source>
</evidence>
<dbReference type="Pfam" id="PF18199">
    <property type="entry name" value="Dynein_C"/>
    <property type="match status" value="1"/>
</dbReference>
<feature type="coiled-coil region" evidence="14">
    <location>
        <begin position="3824"/>
        <end position="3875"/>
    </location>
</feature>
<gene>
    <name evidence="17" type="ORF">TTHERM_00492830</name>
</gene>
<dbReference type="Gene3D" id="3.40.50.300">
    <property type="entry name" value="P-loop containing nucleotide triphosphate hydrolases"/>
    <property type="match status" value="5"/>
</dbReference>
<dbReference type="SMART" id="SM00382">
    <property type="entry name" value="AAA"/>
    <property type="match status" value="3"/>
</dbReference>
<feature type="domain" description="AAA+ ATPase" evidence="16">
    <location>
        <begin position="2159"/>
        <end position="2416"/>
    </location>
</feature>
<evidence type="ECO:0000256" key="5">
    <source>
        <dbReference type="ARBA" id="ARBA00022737"/>
    </source>
</evidence>
<dbReference type="OrthoDB" id="288882at2759"/>
<dbReference type="InterPro" id="IPR035699">
    <property type="entry name" value="AAA_6"/>
</dbReference>
<keyword evidence="12" id="KW-0206">Cytoskeleton</keyword>
<dbReference type="Gene3D" id="1.20.1270.280">
    <property type="match status" value="1"/>
</dbReference>
<dbReference type="Gene3D" id="3.10.490.20">
    <property type="match status" value="1"/>
</dbReference>
<feature type="domain" description="AAA+ ATPase" evidence="16">
    <location>
        <begin position="2650"/>
        <end position="2796"/>
    </location>
</feature>
<dbReference type="FunFam" id="1.20.58.1120:FF:000001">
    <property type="entry name" value="dynein heavy chain 2, axonemal"/>
    <property type="match status" value="1"/>
</dbReference>
<organism evidence="17 18">
    <name type="scientific">Tetrahymena thermophila (strain SB210)</name>
    <dbReference type="NCBI Taxonomy" id="312017"/>
    <lineage>
        <taxon>Eukaryota</taxon>
        <taxon>Sar</taxon>
        <taxon>Alveolata</taxon>
        <taxon>Ciliophora</taxon>
        <taxon>Intramacronucleata</taxon>
        <taxon>Oligohymenophorea</taxon>
        <taxon>Hymenostomatida</taxon>
        <taxon>Tetrahymenina</taxon>
        <taxon>Tetrahymenidae</taxon>
        <taxon>Tetrahymena</taxon>
    </lineage>
</organism>
<dbReference type="FunFam" id="3.40.50.300:FF:002141">
    <property type="entry name" value="Dynein heavy chain"/>
    <property type="match status" value="1"/>
</dbReference>
<keyword evidence="18" id="KW-1185">Reference proteome</keyword>
<dbReference type="FunFam" id="3.40.50.300:FF:000044">
    <property type="entry name" value="Dynein heavy chain 5, axonemal"/>
    <property type="match status" value="1"/>
</dbReference>
<dbReference type="Gene3D" id="1.20.920.20">
    <property type="match status" value="1"/>
</dbReference>
<dbReference type="KEGG" id="tet:TTHERM_00492830"/>
<evidence type="ECO:0000256" key="8">
    <source>
        <dbReference type="ARBA" id="ARBA00023017"/>
    </source>
</evidence>
<dbReference type="FunFam" id="3.40.50.300:FF:000049">
    <property type="entry name" value="Dynein, axonemal, heavy chain 5"/>
    <property type="match status" value="1"/>
</dbReference>
<dbReference type="InterPro" id="IPR041658">
    <property type="entry name" value="AAA_lid_11"/>
</dbReference>
<reference evidence="18" key="1">
    <citation type="journal article" date="2006" name="PLoS Biol.">
        <title>Macronuclear genome sequence of the ciliate Tetrahymena thermophila, a model eukaryote.</title>
        <authorList>
            <person name="Eisen J.A."/>
            <person name="Coyne R.S."/>
            <person name="Wu M."/>
            <person name="Wu D."/>
            <person name="Thiagarajan M."/>
            <person name="Wortman J.R."/>
            <person name="Badger J.H."/>
            <person name="Ren Q."/>
            <person name="Amedeo P."/>
            <person name="Jones K.M."/>
            <person name="Tallon L.J."/>
            <person name="Delcher A.L."/>
            <person name="Salzberg S.L."/>
            <person name="Silva J.C."/>
            <person name="Haas B.J."/>
            <person name="Majoros W.H."/>
            <person name="Farzad M."/>
            <person name="Carlton J.M."/>
            <person name="Smith R.K. Jr."/>
            <person name="Garg J."/>
            <person name="Pearlman R.E."/>
            <person name="Karrer K.M."/>
            <person name="Sun L."/>
            <person name="Manning G."/>
            <person name="Elde N.C."/>
            <person name="Turkewitz A.P."/>
            <person name="Asai D.J."/>
            <person name="Wilkes D.E."/>
            <person name="Wang Y."/>
            <person name="Cai H."/>
            <person name="Collins K."/>
            <person name="Stewart B.A."/>
            <person name="Lee S.R."/>
            <person name="Wilamowska K."/>
            <person name="Weinberg Z."/>
            <person name="Ruzzo W.L."/>
            <person name="Wloga D."/>
            <person name="Gaertig J."/>
            <person name="Frankel J."/>
            <person name="Tsao C.-C."/>
            <person name="Gorovsky M.A."/>
            <person name="Keeling P.J."/>
            <person name="Waller R.F."/>
            <person name="Patron N.J."/>
            <person name="Cherry J.M."/>
            <person name="Stover N.A."/>
            <person name="Krieger C.J."/>
            <person name="del Toro C."/>
            <person name="Ryder H.F."/>
            <person name="Williamson S.C."/>
            <person name="Barbeau R.A."/>
            <person name="Hamilton E.P."/>
            <person name="Orias E."/>
        </authorList>
    </citation>
    <scope>NUCLEOTIDE SEQUENCE [LARGE SCALE GENOMIC DNA]</scope>
    <source>
        <strain evidence="18">SB210</strain>
    </source>
</reference>
<dbReference type="Proteomes" id="UP000009168">
    <property type="component" value="Unassembled WGS sequence"/>
</dbReference>
<dbReference type="Pfam" id="PF08393">
    <property type="entry name" value="DHC_N2"/>
    <property type="match status" value="1"/>
</dbReference>
<dbReference type="FunFam" id="3.10.490.20:FF:000001">
    <property type="entry name" value="dynein heavy chain 7, axonemal"/>
    <property type="match status" value="1"/>
</dbReference>
<dbReference type="InterPro" id="IPR042219">
    <property type="entry name" value="AAA_lid_11_sf"/>
</dbReference>
<dbReference type="FunFam" id="1.10.8.720:FF:000001">
    <property type="entry name" value="dynein heavy chain 7, axonemal"/>
    <property type="match status" value="1"/>
</dbReference>
<dbReference type="InterPro" id="IPR042222">
    <property type="entry name" value="Dynein_2_N"/>
</dbReference>
<dbReference type="FunFam" id="1.10.8.710:FF:000004">
    <property type="entry name" value="Dynein axonemal heavy chain 6"/>
    <property type="match status" value="1"/>
</dbReference>
<feature type="compositionally biased region" description="Acidic residues" evidence="15">
    <location>
        <begin position="2210"/>
        <end position="2220"/>
    </location>
</feature>
<evidence type="ECO:0000256" key="13">
    <source>
        <dbReference type="ARBA" id="ARBA00023273"/>
    </source>
</evidence>
<evidence type="ECO:0000256" key="1">
    <source>
        <dbReference type="ARBA" id="ARBA00004430"/>
    </source>
</evidence>
<dbReference type="Pfam" id="PF12781">
    <property type="entry name" value="AAA_9"/>
    <property type="match status" value="1"/>
</dbReference>
<dbReference type="GO" id="GO:0051959">
    <property type="term" value="F:dynein light intermediate chain binding"/>
    <property type="evidence" value="ECO:0007669"/>
    <property type="project" value="InterPro"/>
</dbReference>
<dbReference type="GO" id="GO:0005874">
    <property type="term" value="C:microtubule"/>
    <property type="evidence" value="ECO:0007669"/>
    <property type="project" value="UniProtKB-KW"/>
</dbReference>
<dbReference type="STRING" id="312017.I7MLR5"/>
<dbReference type="Gene3D" id="6.10.140.1060">
    <property type="match status" value="1"/>
</dbReference>
<dbReference type="InterPro" id="IPR042228">
    <property type="entry name" value="Dynein_linker_3"/>
</dbReference>
<comment type="similarity">
    <text evidence="2">Belongs to the dynein heavy chain family.</text>
</comment>
<keyword evidence="10" id="KW-0969">Cilium</keyword>
<dbReference type="Pfam" id="PF18198">
    <property type="entry name" value="AAA_lid_11"/>
    <property type="match status" value="1"/>
</dbReference>
<dbReference type="Pfam" id="PF17852">
    <property type="entry name" value="Dynein_AAA_lid"/>
    <property type="match status" value="1"/>
</dbReference>
<dbReference type="InterPro" id="IPR013602">
    <property type="entry name" value="Dynein_heavy_linker"/>
</dbReference>
<feature type="compositionally biased region" description="Polar residues" evidence="15">
    <location>
        <begin position="2221"/>
        <end position="2258"/>
    </location>
</feature>
<dbReference type="GO" id="GO:0030286">
    <property type="term" value="C:dynein complex"/>
    <property type="evidence" value="ECO:0007669"/>
    <property type="project" value="UniProtKB-KW"/>
</dbReference>
<keyword evidence="13" id="KW-0966">Cell projection</keyword>
<dbReference type="GO" id="GO:0003341">
    <property type="term" value="P:cilium movement"/>
    <property type="evidence" value="ECO:0007669"/>
    <property type="project" value="UniProtKB-ARBA"/>
</dbReference>
<dbReference type="FunFam" id="1.20.140.100:FF:000001">
    <property type="entry name" value="dynein heavy chain 17, axonemal"/>
    <property type="match status" value="1"/>
</dbReference>
<sequence length="4733" mass="550163">MQPSTSVTEIPQASVNNKNNRVLRNVSAKVNRHIEAIEKYKNYQANKQNDEKLNDMMHGQTHQEYVSRPGEFIVVATGKKQDKSKILDIPLFALLDGTKTFSELQAQSAKNNNGSANHQKQMSATISQSSKNLRSPSANLFFSQRPQTGKAQNLLGQYDSAQQLKEEDNFIQIDEAEDSFDQNDNQQEKRMPNRAKSSGKILIDKESKPQLTKDLRTIVNKQYTQLLSPSSKIIQNAVDQNVQREGTPEKKLVEMLSRVISAQIQPLRTMSTTQVTQLPSVRPVTAKYIMNSLKVENAERVTTSKTIQDAIIKDKKNLEKVTKKKSSYQSTIPEYKKRVKHITGYNTVKLEQEDYEKKWNYKPSEEKKISTVQQRLNSAIDISKQSPYLTGNENAEKIIMKDMNIQQPKIEEVVDIKQGNFLPLEYYNLDDDDLNPKQALEKYKDQQTGQIWGYSKFFDNHGNFEWRECKILGYNVEKDRFEIIWSANGKHKYVSRVNLRFSNEKEEDFQRKLQAAEYYREMSEIFLKYNYMIDSMVTITSILPQECLERIQILSANFTFKLYPLRDPIAYCQLEPSIKYNAKRQLIPKILITGGKTYDEVFKQKKYNKQLLQQLIEEIKKEFVRSNHKVEFDSSLPYHEERQKLFKNMLPDYLFIPLIDTPRIETTKRGCLDVGYDLEQIIPKNQQFQRMLPEDIIDSSTRNSQKQSIYNSQVIQNQPYEATKYHQQYFIKKFKKMSSTIHVANTDRYNILYELNKTLMLFVQQLMVETNFKSPLYLKDFVKMFTNRYQDIIRELRSKIYDTNFEIMDIVEFEANQIKQKVEEAQRTAVTEEQKKKVQEVFELSDDVIRSLKNFQDVINMLYERAARQMYEDSLTSYISHFKNAVDEFKKINNIPLDQVLTGANVNQQQLLNYMQQIRFYQFDPNRLNCRVKLDKDNNKAELTPSLDEWYQQLSVINQNILIELETVICLRTQKIGSSRKNNKLKIFEDENDPLLVENKIALQSQIDQFFVLLKLFADKTKEFEFVVELSQQSLQKEIDKKKNVKTFKTYEKWIKKIKQAKDDIQNWLFQDKLWIGMFQIDVQEFKIHCDNRIQKGAASIYSMLVQKINVENEKVEQEIVALKNRLKIQPKNIEQLHELRIFCNKDLIEELGKVQQKILEILQQLDLHEQMHFQIDYENYQKALKMYTLPHSVRKRKDKTLRKLEGWEKEFWEDLVLDQQNIAIEIKSISIDLEIMMKENDVEKTDEVSYKFADLGDRINAALQQSDIINKRETILKLKLTDYSDVEKIFKQFQPYNRVWQLSKDFSFKVQNTMQGLLNQVDKDEITSFILDGWNELNKMEKGVFKTIADIKLTTQKVKQKYESFKPYLPIINDLRSTSLMKRHWQKINELIRDYNQTCQEEDKKIRVKFEDDSNYSLEQLLQNNILLIKDEIRDISEIASKEKGFEKILYKMKQEWKPIKLEFAPFKDSGTVILKGVEPIMDKLDEDIAKILSIASSPYIKFLENDVLNWRNTLFRLQETIEAWCKVQKMWTYLQPIFYSEDIIAAMQKEGMKYSYVDKNWRAIMQTSQIQPTVMDACFTSRLKETFLNMIDQLEQVIKGLNEFLNKKRAAFPRFYFLSNDELLSILAQTREPRAVQRHMPKCFEGIENLTFQDNAMITHMNSLEGETIRFNKDINPLDQDQNPRGVEEWLFEIEKSMKTTLQEMFIQTLQDFAQKPRKRWLFDWPSQLIVTADQALWTQSVTEAIMQMPVDANSLNTYYNKLNGLLLEIVELVRGDISKIHRITLGVLVVIEVHAKDVVKQMIDQAVKDPNEFEWLAQMRYYLEKDNLEVKMVNTTRKYGYEYLGNQGRLVITPLTDRCYRTLMSALQQNLGGAPEGPAGTGKTETTKDLAKAIAKHCVVFNCSDALDYTAMGKFFKGLCSCGSWACFDEFNRIELEVLSVIAQQILTIQTAIFKQSTSKYAQTSFQFEGVMIPLDISCAVFITMNPGYQGRSELPDNLKALFRPVAMMIPNYAMITEISLYSYGFVNARDLSIKITSSLKLASEQLSTQSHYDFGMRAVKAIILAAGALKRSFPEKDESLLILRAISDCNLPKFTSKDVPLFNAIISDLFPDVKPDEADYGELDEAIKEIVKEKHLLLKDRFHRKIIELYETIQVRHGLMVVGSTNSGKSTILNTLASSLERKSLKISYQKWKEENESEGRVSLDQIDEEKEEQADEVNTSIANANSPKNVLNTSASHQSQNRNSQFHRQSFTQQGRNSIILERKDSRRHSLLQTQVTIPSSPFIQMKDKLEHQKVRIHPINPKSVTSRLLYGDVEEASGEWHNGITAIIFRECQEEKNQNLQWVLFDGPVDALWIENMNTVLDDNKKLCLSNGETIKLTEQMSIIFEVEDLLEASPATVSRCGMVYLESKDLGWEPLFDPWFCNLSDFLKTYEHLDIFQGLMKLILKPILEFVLYSGQCKLVMSCSDQWLATNCLKLFESYLYKNKTKQQILQDLELEKEREEARIAAAKLEGKDISNDLKKKKNIQLNDKDRAEILGSFIMAVVWSCGCVVENQNDRDKFSKKMFELIGKVKESADLKSISSSGFPPQENNIFEISYDYEKKNWNMWKGNVEYRIPRETEFHDIFIPTSDSIRHHYILNVLTIHSFPTLFLGKTGTGKTSIMKKFLLNDLGDNYITTITAFSANTNCNQVQDILESKLEKQKRRKGVYGPLIGRTNIIFIDDLNMPNKERYGAQPPLELVRQWFGFGGWYDRKTLEFNKIVDIHFTAAMGVGRPALSQRLLRNFNLVYLNEMEEITLSYMVEKILDWGFESYIDKVKFMIKNFKNTIIQVHKQISSTFLPLPKKSHYIFNLRDLMKVVQGLLSVPSTQYEATFDNKIKLLRLWAHESYCVYSDRLVDDVDKGIFQKMLDTVAVENFSVNIQDILYPEVILSQPVIEFDEAGNPKELGPERRSFPVFCNFLDNNIYHEVEQKEKVRKAALNYIDDYNEQMKKKINIILFDDAIGMLCKISRIISNPFSHGLLIGLGGAGSHTLTRLATYIQAYNIYEVEVDKDFGKDNWLEFIRDMLKEIVIKDHNGVFLISDSQIIDERFLEDINNLLNIGEIPNLYPPEDKENLLSELKDATEKNKLSLNTLQLWEYFVNKCKQNLHIVLCLSPIGEKLRQRLRNFPSLVSCTSPIWVQPWSRSALQEVAMNTILKDAEELHLESKTTESISEICLSFHQSVTKMSQIYLQETGKHYYVTPISYMKLLSNFKNVYQKKLDELIQQREIYTNGVQKLNECSLEVNNMKAQLEKIQPILEKQTQETEEIMKQVEQETIEADKQREIVQLDEIQTAEKADIAKNIKDQCNQKLSGAEPMLLEAIAALKTLKTNDFIEMKSFQKPPVLIKMTMDAVCILTNQKGKKSQDKPGEIDYWDDARKLLSIPNDFLKRLEKFDKDNIPDQIIAKLEVFLKKNPNFKPNLIAKASQAAEGLCKWVRAIFEYHFVYKSILPLRQNLAEAQKKLDEANSELQKKREILTAVEAKCQALKDKFNAANMQKQKLIAEKNDCELKLKRALHLTEGLAGEKIRWSESSVQLGEQIENLLGDILLAVGSISYLGAFTGAYRKRIIFEKWIPAVREQNIVCSSNFSLVERMGDPLVIQDWIIHGLPLDDVSKENAITMYNTENWPLIIDPQSQATRFIKRIETKTDEKNFVSLKPGKYMEKTIEQAIIHGKALMVLGVGETLDPIFDSLLIKSNITVQAGKKIIQIGAQPIEYNPNFRLYLICTLPNPHYTPETLTKVTLLNFTITPEAMSDQMLSILAREEDPNLEEEKIRLMEESAENKVKSAEIEKNILKILKETPGNKMLESEELIEQLKISKKTSEEIQQRVLESKSTEQRIVTMRQQYSIVASMASAIYFSILQLSNLDPMYQFSLEFFVRVYKKSIKLAEKPTPKKIEVRVKNLIDSLKKCIYFEMQRSIFVKHKLLFSLMLTLTCNQVYNPYDADEMKLLLSGLSSKIIHISQYPNPKPEYFSEKMWESILHLNNVKNHSNVATEIMHNVDSYINYIDNMGTINISDAPQYVRQLSNFSRLVLTRVLRPDLFVEQIRTFISLEMGSHYVSNLIITLNDCFVESAAHIPLIFILSPGDDPQEDLKKFAQEKTKYITFVSLGKGQGDFAETNIREAMHAGQWCLLQNCHLAVSWLPRLEEIVEEISLNSNKKDKDRTLSPDFRLWLTSMSSDQFPRNLLQEGIKMTKDPPKGVKANVQQLYSNQNSTKEEVKYFSECEKMDEWRKLFMSLTFFHSIIRERRRYGPIGWNIYYDFNASDFRISMRQLKSMLNDYEDIPFKALIYLTGECYYGGKVTDDWDRRVLSSMLNDFYNQSVLDEDYRFSSVESYYIPLQMSEIETLDNAIEFINNLPDINDPELFGLHQNAAITSAKFEGTFILNSLISVQSSASKAQGDDINKQILERANELLDTLPTNFNINLVSEKFKINYLESMNTVLIQEVLRYNNLLNIIRESLKDLILALQGFKVMTNVLDNVSESLLNNLIPQSWAQKSYPSLKPLMSYHKDLIKRVEMFQDWIRNGTPKIFWLSGFFFTQSFFTGIRQNYARQKTIPIDIIDFDFEIIDTKEGSQVVPDRGVYCQGLYLEGARWNYEKHHLDEQEPKIIYYDMPIIWFIPTVEKKPESMHFMNFKCPLYKTSERKGTLSTTGHSTNFVIAIDMPTLKQESHWVKRGVALLSQLND</sequence>
<dbReference type="InterPro" id="IPR024743">
    <property type="entry name" value="Dynein_HC_stalk"/>
</dbReference>
<dbReference type="FunFam" id="3.40.50.300:FF:000362">
    <property type="entry name" value="Dynein, axonemal, heavy chain 6"/>
    <property type="match status" value="1"/>
</dbReference>
<dbReference type="GO" id="GO:0008569">
    <property type="term" value="F:minus-end-directed microtubule motor activity"/>
    <property type="evidence" value="ECO:0007669"/>
    <property type="project" value="InterPro"/>
</dbReference>
<dbReference type="InterPro" id="IPR003593">
    <property type="entry name" value="AAA+_ATPase"/>
</dbReference>
<feature type="region of interest" description="Disordered" evidence="15">
    <location>
        <begin position="106"/>
        <end position="130"/>
    </location>
</feature>
<dbReference type="EMBL" id="GG662512">
    <property type="protein sequence ID" value="EAS02930.2"/>
    <property type="molecule type" value="Genomic_DNA"/>
</dbReference>
<comment type="subcellular location">
    <subcellularLocation>
        <location evidence="1">Cytoplasm</location>
        <location evidence="1">Cytoskeleton</location>
        <location evidence="1">Cilium axoneme</location>
    </subcellularLocation>
</comment>
<dbReference type="GO" id="GO:0045505">
    <property type="term" value="F:dynein intermediate chain binding"/>
    <property type="evidence" value="ECO:0007669"/>
    <property type="project" value="InterPro"/>
</dbReference>
<dbReference type="FunFam" id="3.20.180.20:FF:000003">
    <property type="entry name" value="Dynein heavy chain 12, axonemal"/>
    <property type="match status" value="1"/>
</dbReference>
<protein>
    <submittedName>
        <fullName evidence="17">Dynein heavy chain 7, axonemal protein</fullName>
    </submittedName>
</protein>
<dbReference type="GO" id="GO:0005930">
    <property type="term" value="C:axoneme"/>
    <property type="evidence" value="ECO:0007669"/>
    <property type="project" value="UniProtKB-SubCell"/>
</dbReference>
<feature type="coiled-coil region" evidence="14">
    <location>
        <begin position="808"/>
        <end position="835"/>
    </location>
</feature>
<dbReference type="InterPro" id="IPR026983">
    <property type="entry name" value="DHC"/>
</dbReference>
<dbReference type="InterPro" id="IPR035706">
    <property type="entry name" value="AAA_9"/>
</dbReference>
<dbReference type="Gene3D" id="1.10.8.720">
    <property type="entry name" value="Region D6 of dynein motor"/>
    <property type="match status" value="1"/>
</dbReference>
<dbReference type="Gene3D" id="3.20.180.20">
    <property type="entry name" value="Dynein heavy chain, N-terminal domain 2"/>
    <property type="match status" value="1"/>
</dbReference>
<dbReference type="FunFam" id="1.10.8.1220:FF:000001">
    <property type="entry name" value="Dynein axonemal heavy chain 5"/>
    <property type="match status" value="1"/>
</dbReference>
<keyword evidence="11" id="KW-0505">Motor protein</keyword>
<evidence type="ECO:0000256" key="14">
    <source>
        <dbReference type="SAM" id="Coils"/>
    </source>
</evidence>
<dbReference type="RefSeq" id="XP_001023175.2">
    <property type="nucleotide sequence ID" value="XM_001023175.3"/>
</dbReference>
<dbReference type="Gene3D" id="1.10.287.2620">
    <property type="match status" value="1"/>
</dbReference>
<dbReference type="Gene3D" id="1.20.920.30">
    <property type="match status" value="1"/>
</dbReference>
<dbReference type="GO" id="GO:0005524">
    <property type="term" value="F:ATP binding"/>
    <property type="evidence" value="ECO:0007669"/>
    <property type="project" value="UniProtKB-KW"/>
</dbReference>
<name>I7MLR5_TETTS</name>
<dbReference type="FunFam" id="1.20.920.20:FF:000001">
    <property type="entry name" value="dynein heavy chain 2, axonemal"/>
    <property type="match status" value="1"/>
</dbReference>
<dbReference type="PANTHER" id="PTHR22878">
    <property type="entry name" value="DYNEIN HEAVY CHAIN 6, AXONEMAL-LIKE-RELATED"/>
    <property type="match status" value="1"/>
</dbReference>
<evidence type="ECO:0000256" key="2">
    <source>
        <dbReference type="ARBA" id="ARBA00008887"/>
    </source>
</evidence>
<dbReference type="GeneID" id="7827983"/>
<keyword evidence="9 14" id="KW-0175">Coiled coil</keyword>
<feature type="coiled-coil region" evidence="14">
    <location>
        <begin position="3495"/>
        <end position="3550"/>
    </location>
</feature>
<evidence type="ECO:0000313" key="17">
    <source>
        <dbReference type="EMBL" id="EAS02930.2"/>
    </source>
</evidence>
<feature type="region of interest" description="Disordered" evidence="15">
    <location>
        <begin position="2202"/>
        <end position="2258"/>
    </location>
</feature>
<dbReference type="Pfam" id="PF12775">
    <property type="entry name" value="AAA_7"/>
    <property type="match status" value="1"/>
</dbReference>
<evidence type="ECO:0000256" key="4">
    <source>
        <dbReference type="ARBA" id="ARBA00022701"/>
    </source>
</evidence>
<feature type="region of interest" description="Disordered" evidence="15">
    <location>
        <begin position="177"/>
        <end position="198"/>
    </location>
</feature>
<dbReference type="InterPro" id="IPR004273">
    <property type="entry name" value="Dynein_heavy_D6_P-loop"/>
</dbReference>
<dbReference type="Pfam" id="PF12780">
    <property type="entry name" value="AAA_8"/>
    <property type="match status" value="1"/>
</dbReference>
<feature type="coiled-coil region" evidence="14">
    <location>
        <begin position="1106"/>
        <end position="1165"/>
    </location>
</feature>
<dbReference type="InterPro" id="IPR041466">
    <property type="entry name" value="Dynein_AAA5_ext"/>
</dbReference>
<evidence type="ECO:0000256" key="6">
    <source>
        <dbReference type="ARBA" id="ARBA00022741"/>
    </source>
</evidence>
<dbReference type="eggNOG" id="KOG3595">
    <property type="taxonomic scope" value="Eukaryota"/>
</dbReference>
<evidence type="ECO:0000256" key="11">
    <source>
        <dbReference type="ARBA" id="ARBA00023175"/>
    </source>
</evidence>
<evidence type="ECO:0000313" key="18">
    <source>
        <dbReference type="Proteomes" id="UP000009168"/>
    </source>
</evidence>
<keyword evidence="6" id="KW-0547">Nucleotide-binding</keyword>
<dbReference type="InterPro" id="IPR043157">
    <property type="entry name" value="Dynein_AAA1S"/>
</dbReference>
<dbReference type="InParanoid" id="I7MLR5"/>
<keyword evidence="4" id="KW-0493">Microtubule</keyword>
<keyword evidence="5" id="KW-0677">Repeat</keyword>
<keyword evidence="7" id="KW-0067">ATP-binding</keyword>
<dbReference type="InterPro" id="IPR043160">
    <property type="entry name" value="Dynein_C_barrel"/>
</dbReference>
<evidence type="ECO:0000256" key="10">
    <source>
        <dbReference type="ARBA" id="ARBA00023069"/>
    </source>
</evidence>
<feature type="domain" description="AAA+ ATPase" evidence="16">
    <location>
        <begin position="1872"/>
        <end position="2017"/>
    </location>
</feature>
<evidence type="ECO:0000256" key="9">
    <source>
        <dbReference type="ARBA" id="ARBA00023054"/>
    </source>
</evidence>
<dbReference type="Gene3D" id="1.20.58.1120">
    <property type="match status" value="1"/>
</dbReference>
<dbReference type="InterPro" id="IPR027417">
    <property type="entry name" value="P-loop_NTPase"/>
</dbReference>
<dbReference type="SUPFAM" id="SSF52540">
    <property type="entry name" value="P-loop containing nucleoside triphosphate hydrolases"/>
    <property type="match status" value="4"/>
</dbReference>
<evidence type="ECO:0000256" key="3">
    <source>
        <dbReference type="ARBA" id="ARBA00022490"/>
    </source>
</evidence>
<dbReference type="FunFam" id="1.20.1270.280:FF:000001">
    <property type="entry name" value="dynein heavy chain 7, axonemal"/>
    <property type="match status" value="1"/>
</dbReference>
<dbReference type="PANTHER" id="PTHR22878:SF70">
    <property type="entry name" value="DYNEIN HEAVY CHAIN 2, AXONEMAL"/>
    <property type="match status" value="1"/>
</dbReference>
<keyword evidence="8" id="KW-0243">Dynein</keyword>
<accession>I7MLR5</accession>
<dbReference type="Pfam" id="PF12774">
    <property type="entry name" value="AAA_6"/>
    <property type="match status" value="1"/>
</dbReference>
<dbReference type="Gene3D" id="1.10.8.710">
    <property type="match status" value="1"/>
</dbReference>
<dbReference type="FunFam" id="1.20.920.30:FF:000002">
    <property type="entry name" value="Dynein axonemal heavy chain 3"/>
    <property type="match status" value="1"/>
</dbReference>
<dbReference type="Pfam" id="PF17857">
    <property type="entry name" value="AAA_lid_1"/>
    <property type="match status" value="1"/>
</dbReference>
<evidence type="ECO:0000256" key="7">
    <source>
        <dbReference type="ARBA" id="ARBA00022840"/>
    </source>
</evidence>
<dbReference type="Gene3D" id="1.20.140.100">
    <property type="entry name" value="Dynein heavy chain, N-terminal domain 2"/>
    <property type="match status" value="1"/>
</dbReference>
<proteinExistence type="inferred from homology"/>